<feature type="transmembrane region" description="Helical" evidence="1">
    <location>
        <begin position="36"/>
        <end position="54"/>
    </location>
</feature>
<name>A0ABX1JDN3_9PSEU</name>
<feature type="transmembrane region" description="Helical" evidence="1">
    <location>
        <begin position="91"/>
        <end position="112"/>
    </location>
</feature>
<accession>A0ABX1JDN3</accession>
<keyword evidence="1" id="KW-1133">Transmembrane helix</keyword>
<evidence type="ECO:0000313" key="2">
    <source>
        <dbReference type="EMBL" id="NKQ57559.1"/>
    </source>
</evidence>
<comment type="caution">
    <text evidence="2">The sequence shown here is derived from an EMBL/GenBank/DDBJ whole genome shotgun (WGS) entry which is preliminary data.</text>
</comment>
<evidence type="ECO:0008006" key="4">
    <source>
        <dbReference type="Google" id="ProtNLM"/>
    </source>
</evidence>
<keyword evidence="1" id="KW-0812">Transmembrane</keyword>
<dbReference type="Proteomes" id="UP000715441">
    <property type="component" value="Unassembled WGS sequence"/>
</dbReference>
<keyword evidence="1" id="KW-0472">Membrane</keyword>
<evidence type="ECO:0000313" key="3">
    <source>
        <dbReference type="Proteomes" id="UP000715441"/>
    </source>
</evidence>
<reference evidence="2 3" key="1">
    <citation type="submission" date="2020-04" db="EMBL/GenBank/DDBJ databases">
        <title>Novel species.</title>
        <authorList>
            <person name="Teo W.F.A."/>
            <person name="Lipun K."/>
            <person name="Srisuk N."/>
            <person name="Duangmal K."/>
        </authorList>
    </citation>
    <scope>NUCLEOTIDE SEQUENCE [LARGE SCALE GENOMIC DNA]</scope>
    <source>
        <strain evidence="2 3">K13G38</strain>
    </source>
</reference>
<evidence type="ECO:0000256" key="1">
    <source>
        <dbReference type="SAM" id="Phobius"/>
    </source>
</evidence>
<dbReference type="EMBL" id="JAAXLS010000038">
    <property type="protein sequence ID" value="NKQ57559.1"/>
    <property type="molecule type" value="Genomic_DNA"/>
</dbReference>
<gene>
    <name evidence="2" type="ORF">HFP15_32315</name>
</gene>
<organism evidence="2 3">
    <name type="scientific">Amycolatopsis acididurans</name>
    <dbReference type="NCBI Taxonomy" id="2724524"/>
    <lineage>
        <taxon>Bacteria</taxon>
        <taxon>Bacillati</taxon>
        <taxon>Actinomycetota</taxon>
        <taxon>Actinomycetes</taxon>
        <taxon>Pseudonocardiales</taxon>
        <taxon>Pseudonocardiaceae</taxon>
        <taxon>Amycolatopsis</taxon>
    </lineage>
</organism>
<feature type="transmembrane region" description="Helical" evidence="1">
    <location>
        <begin position="61"/>
        <end position="79"/>
    </location>
</feature>
<protein>
    <recommendedName>
        <fullName evidence="4">DUF2637 domain-containing protein</fullName>
    </recommendedName>
</protein>
<keyword evidence="3" id="KW-1185">Reference proteome</keyword>
<proteinExistence type="predicted"/>
<sequence>MLLVLLAGGAMCLVPWIGYLVRTLPESYETEQWRTAWVGFDVALGCCFASAAWLGFRRRRAAVPLLAATAALLCCDAWFDVLLDWSSPDRWTSVALAVSAEVPIALLLVLTARRLLTGDLRPHELTLHDLEAAPLRSGAPEYVREPRPEDFPAAQRARVADYLDGKYERELELLSWAAAHRDEFGPWGKAQRASAQLSEAELRAFEAEYLELLTRYCRLRRRPGPGARQVLVRFYAFPAAS</sequence>